<organism evidence="2 3">
    <name type="scientific">Clupea harengus</name>
    <name type="common">Atlantic herring</name>
    <dbReference type="NCBI Taxonomy" id="7950"/>
    <lineage>
        <taxon>Eukaryota</taxon>
        <taxon>Metazoa</taxon>
        <taxon>Chordata</taxon>
        <taxon>Craniata</taxon>
        <taxon>Vertebrata</taxon>
        <taxon>Euteleostomi</taxon>
        <taxon>Actinopterygii</taxon>
        <taxon>Neopterygii</taxon>
        <taxon>Teleostei</taxon>
        <taxon>Clupei</taxon>
        <taxon>Clupeiformes</taxon>
        <taxon>Clupeoidei</taxon>
        <taxon>Clupeidae</taxon>
        <taxon>Clupea</taxon>
    </lineage>
</organism>
<dbReference type="RefSeq" id="XP_042560711.1">
    <property type="nucleotide sequence ID" value="XM_042704777.1"/>
</dbReference>
<dbReference type="GeneID" id="122130093"/>
<gene>
    <name evidence="3" type="primary">si:dkey-39a18.1</name>
</gene>
<feature type="compositionally biased region" description="Polar residues" evidence="1">
    <location>
        <begin position="142"/>
        <end position="152"/>
    </location>
</feature>
<protein>
    <submittedName>
        <fullName evidence="3">Uncharacterized protein si:dkey-39a18.1</fullName>
    </submittedName>
</protein>
<evidence type="ECO:0000313" key="2">
    <source>
        <dbReference type="Proteomes" id="UP000515152"/>
    </source>
</evidence>
<reference evidence="3" key="1">
    <citation type="submission" date="2025-08" db="UniProtKB">
        <authorList>
            <consortium name="RefSeq"/>
        </authorList>
    </citation>
    <scope>IDENTIFICATION</scope>
</reference>
<proteinExistence type="predicted"/>
<dbReference type="AlphaFoldDB" id="A0A8M1K9I3"/>
<feature type="compositionally biased region" description="Polar residues" evidence="1">
    <location>
        <begin position="235"/>
        <end position="284"/>
    </location>
</feature>
<accession>A0A8M1K9I3</accession>
<dbReference type="Proteomes" id="UP000515152">
    <property type="component" value="Unplaced"/>
</dbReference>
<name>A0A8M1K9I3_CLUHA</name>
<dbReference type="KEGG" id="char:122130093"/>
<evidence type="ECO:0000313" key="3">
    <source>
        <dbReference type="RefSeq" id="XP_042560711.1"/>
    </source>
</evidence>
<feature type="region of interest" description="Disordered" evidence="1">
    <location>
        <begin position="134"/>
        <end position="287"/>
    </location>
</feature>
<feature type="region of interest" description="Disordered" evidence="1">
    <location>
        <begin position="391"/>
        <end position="416"/>
    </location>
</feature>
<keyword evidence="2" id="KW-1185">Reference proteome</keyword>
<dbReference type="OrthoDB" id="9936533at2759"/>
<sequence>MTREIWPLQLELRMMPWARTRRAQSPSRDVSPVSSYYSEPVSLPRHKDVLRGLPGVGEEDREDAEEVLSLRSLPCVRNTLNKDLHKVKRPRGLPSRPIVTGVSDVRLPAINHQQQESRPTLIVRGLQCGRKTNKCPPIINSRWGQGYSQGSTLPERPPGRAGRRPDRHIVSSSSCEPRPVPQRPFPREGDHTLKRSSQTGDTPELPFRHSSHNPPGPSISTPRQCLITASHASHRVTNTGKATTHRVTNTGKATSHGATNTGKTTTHRVTNTGKATSHGATNTAVLPRPGWRRGAAFKRGALECVWEEGCGLPSVPYPHLLEPLSGFREQLCRQLLHSPLPYREEATLGPRAKVPPCAHLQPRDSVPAAPQRTVTVLLQGAVDVPGWQGRTLPKITMTRPTPSPKHALRSESRQSA</sequence>
<evidence type="ECO:0000256" key="1">
    <source>
        <dbReference type="SAM" id="MobiDB-lite"/>
    </source>
</evidence>